<dbReference type="Gene3D" id="3.60.20.10">
    <property type="entry name" value="Glutamine Phosphoribosylpyrophosphate, subunit 1, domain 1"/>
    <property type="match status" value="1"/>
</dbReference>
<reference evidence="11 12" key="1">
    <citation type="submission" date="2019-12" db="EMBL/GenBank/DDBJ databases">
        <title>Novel species isolated from a subtropical stream in China.</title>
        <authorList>
            <person name="Lu H."/>
        </authorList>
    </citation>
    <scope>NUCLEOTIDE SEQUENCE [LARGE SCALE GENOMIC DNA]</scope>
    <source>
        <strain evidence="11 12">FT127W</strain>
    </source>
</reference>
<evidence type="ECO:0000256" key="5">
    <source>
        <dbReference type="ARBA" id="ARBA00022755"/>
    </source>
</evidence>
<sequence>MCGIVGVLARAPANQTIYDALLLLQHRGQQAAGIATDSDSVFAMHKANGLVTDVFRTRNMRSLRGSAGIGHCSCAAYGPSCDEEAQPFYVNAPFGITLAHNGWLSNGDALRAELSLAGRRHMNTASDAEVLLNVLAHELYVACRGMDFTAEALFEAVGALQSRVQGSYAVVALIAGRGLLAFRDPQGVRPLCLGMQPPDDGAGVMVASESVALDGMGYGFVRDIAPGEAVFINAAGELEASQLAADAAARPCAFEFVSLARPDSVIDGASVYAARLKLGELLAGQVCSELDAAALDVVMPVDDISRPAAIQLALKLGVKYREGFIQNRYPGRSFDLPAGAARRAPGLRLNAIAAEFKDKRVLLVEDAIVDGASSREIVELARSAGASYVALASTAPPVLQPMAYGVDWPARRKPAALGRTREEMRSAVTADALVFQTLPALKAAIASASPALQQLETSCFDAPQANT</sequence>
<comment type="pathway">
    <text evidence="1 7 8">Purine metabolism; IMP biosynthesis via de novo pathway; N(1)-(5-phospho-D-ribosyl)glycinamide from 5-phospho-alpha-D-ribose 1-diphosphate: step 1/2.</text>
</comment>
<dbReference type="InterPro" id="IPR000836">
    <property type="entry name" value="PRTase_dom"/>
</dbReference>
<dbReference type="InterPro" id="IPR005854">
    <property type="entry name" value="PurF"/>
</dbReference>
<accession>A0A7X4KL38</accession>
<proteinExistence type="inferred from homology"/>
<dbReference type="EC" id="2.4.2.14" evidence="7"/>
<keyword evidence="5 7" id="KW-0658">Purine biosynthesis</keyword>
<evidence type="ECO:0000313" key="12">
    <source>
        <dbReference type="Proteomes" id="UP000450676"/>
    </source>
</evidence>
<evidence type="ECO:0000256" key="7">
    <source>
        <dbReference type="HAMAP-Rule" id="MF_01931"/>
    </source>
</evidence>
<name>A0A7X4KL38_9BURK</name>
<evidence type="ECO:0000256" key="4">
    <source>
        <dbReference type="ARBA" id="ARBA00022679"/>
    </source>
</evidence>
<protein>
    <recommendedName>
        <fullName evidence="7">Amidophosphoribosyltransferase</fullName>
        <shortName evidence="7">ATase</shortName>
        <ecNumber evidence="7">2.4.2.14</ecNumber>
    </recommendedName>
    <alternativeName>
        <fullName evidence="7">Glutamine phosphoribosylpyrophosphate amidotransferase</fullName>
        <shortName evidence="7">GPATase</shortName>
    </alternativeName>
</protein>
<gene>
    <name evidence="7 11" type="primary">purF</name>
    <name evidence="11" type="ORF">GTP77_10550</name>
</gene>
<dbReference type="Pfam" id="PF13522">
    <property type="entry name" value="GATase_6"/>
    <property type="match status" value="1"/>
</dbReference>
<dbReference type="PIRSF" id="PIRSF000485">
    <property type="entry name" value="Amd_phspho_trans"/>
    <property type="match status" value="1"/>
</dbReference>
<dbReference type="NCBIfam" id="TIGR01134">
    <property type="entry name" value="purF"/>
    <property type="match status" value="1"/>
</dbReference>
<dbReference type="PANTHER" id="PTHR11907">
    <property type="entry name" value="AMIDOPHOSPHORIBOSYLTRANSFERASE"/>
    <property type="match status" value="1"/>
</dbReference>
<dbReference type="PROSITE" id="PS51278">
    <property type="entry name" value="GATASE_TYPE_2"/>
    <property type="match status" value="1"/>
</dbReference>
<comment type="caution">
    <text evidence="11">The sequence shown here is derived from an EMBL/GenBank/DDBJ whole genome shotgun (WGS) entry which is preliminary data.</text>
</comment>
<dbReference type="InterPro" id="IPR017932">
    <property type="entry name" value="GATase_2_dom"/>
</dbReference>
<comment type="function">
    <text evidence="7">Catalyzes the formation of phosphoribosylamine from phosphoribosylpyrophosphate (PRPP) and glutamine.</text>
</comment>
<evidence type="ECO:0000256" key="1">
    <source>
        <dbReference type="ARBA" id="ARBA00005209"/>
    </source>
</evidence>
<dbReference type="Gene3D" id="3.40.50.2020">
    <property type="match status" value="1"/>
</dbReference>
<dbReference type="SUPFAM" id="SSF56235">
    <property type="entry name" value="N-terminal nucleophile aminohydrolases (Ntn hydrolases)"/>
    <property type="match status" value="1"/>
</dbReference>
<evidence type="ECO:0000259" key="10">
    <source>
        <dbReference type="PROSITE" id="PS51278"/>
    </source>
</evidence>
<organism evidence="11 12">
    <name type="scientific">Pseudoduganella aquatica</name>
    <dbReference type="NCBI Taxonomy" id="2660641"/>
    <lineage>
        <taxon>Bacteria</taxon>
        <taxon>Pseudomonadati</taxon>
        <taxon>Pseudomonadota</taxon>
        <taxon>Betaproteobacteria</taxon>
        <taxon>Burkholderiales</taxon>
        <taxon>Oxalobacteraceae</taxon>
        <taxon>Telluria group</taxon>
        <taxon>Pseudoduganella</taxon>
    </lineage>
</organism>
<evidence type="ECO:0000313" key="11">
    <source>
        <dbReference type="EMBL" id="MYN07779.1"/>
    </source>
</evidence>
<dbReference type="RefSeq" id="WP_161072121.1">
    <property type="nucleotide sequence ID" value="NZ_WWCU01000009.1"/>
</dbReference>
<keyword evidence="3 7" id="KW-0328">Glycosyltransferase</keyword>
<keyword evidence="12" id="KW-1185">Reference proteome</keyword>
<dbReference type="InterPro" id="IPR029057">
    <property type="entry name" value="PRTase-like"/>
</dbReference>
<keyword evidence="6 7" id="KW-0315">Glutamine amidotransferase</keyword>
<feature type="domain" description="Glutamine amidotransferase type-2" evidence="10">
    <location>
        <begin position="2"/>
        <end position="235"/>
    </location>
</feature>
<dbReference type="UniPathway" id="UPA00074">
    <property type="reaction ID" value="UER00124"/>
</dbReference>
<dbReference type="CDD" id="cd06223">
    <property type="entry name" value="PRTases_typeI"/>
    <property type="match status" value="1"/>
</dbReference>
<comment type="catalytic activity">
    <reaction evidence="7 8">
        <text>5-phospho-beta-D-ribosylamine + L-glutamate + diphosphate = 5-phospho-alpha-D-ribose 1-diphosphate + L-glutamine + H2O</text>
        <dbReference type="Rhea" id="RHEA:14905"/>
        <dbReference type="ChEBI" id="CHEBI:15377"/>
        <dbReference type="ChEBI" id="CHEBI:29985"/>
        <dbReference type="ChEBI" id="CHEBI:33019"/>
        <dbReference type="ChEBI" id="CHEBI:58017"/>
        <dbReference type="ChEBI" id="CHEBI:58359"/>
        <dbReference type="ChEBI" id="CHEBI:58681"/>
        <dbReference type="EC" id="2.4.2.14"/>
    </reaction>
</comment>
<dbReference type="EMBL" id="WWCU01000009">
    <property type="protein sequence ID" value="MYN07779.1"/>
    <property type="molecule type" value="Genomic_DNA"/>
</dbReference>
<evidence type="ECO:0000256" key="6">
    <source>
        <dbReference type="ARBA" id="ARBA00022962"/>
    </source>
</evidence>
<evidence type="ECO:0000256" key="8">
    <source>
        <dbReference type="PIRNR" id="PIRNR000485"/>
    </source>
</evidence>
<comment type="similarity">
    <text evidence="2 7 8">In the C-terminal section; belongs to the purine/pyrimidine phosphoribosyltransferase family.</text>
</comment>
<dbReference type="AlphaFoldDB" id="A0A7X4KL38"/>
<dbReference type="GO" id="GO:0006189">
    <property type="term" value="P:'de novo' IMP biosynthetic process"/>
    <property type="evidence" value="ECO:0007669"/>
    <property type="project" value="UniProtKB-UniRule"/>
</dbReference>
<feature type="active site" description="Nucleophile" evidence="7 9">
    <location>
        <position position="2"/>
    </location>
</feature>
<dbReference type="Proteomes" id="UP000450676">
    <property type="component" value="Unassembled WGS sequence"/>
</dbReference>
<dbReference type="SUPFAM" id="SSF53271">
    <property type="entry name" value="PRTase-like"/>
    <property type="match status" value="1"/>
</dbReference>
<dbReference type="InterPro" id="IPR029055">
    <property type="entry name" value="Ntn_hydrolases_N"/>
</dbReference>
<keyword evidence="4 7" id="KW-0808">Transferase</keyword>
<evidence type="ECO:0000256" key="2">
    <source>
        <dbReference type="ARBA" id="ARBA00010138"/>
    </source>
</evidence>
<comment type="caution">
    <text evidence="7">Lacks conserved residue(s) required for the propagation of feature annotation.</text>
</comment>
<dbReference type="GO" id="GO:0004044">
    <property type="term" value="F:amidophosphoribosyltransferase activity"/>
    <property type="evidence" value="ECO:0007669"/>
    <property type="project" value="UniProtKB-UniRule"/>
</dbReference>
<evidence type="ECO:0000256" key="3">
    <source>
        <dbReference type="ARBA" id="ARBA00022676"/>
    </source>
</evidence>
<dbReference type="GO" id="GO:0009113">
    <property type="term" value="P:purine nucleobase biosynthetic process"/>
    <property type="evidence" value="ECO:0007669"/>
    <property type="project" value="UniProtKB-UniRule"/>
</dbReference>
<dbReference type="HAMAP" id="MF_01931">
    <property type="entry name" value="PurF"/>
    <property type="match status" value="1"/>
</dbReference>
<evidence type="ECO:0000256" key="9">
    <source>
        <dbReference type="PIRSR" id="PIRSR000485-1"/>
    </source>
</evidence>